<sequence length="85" mass="10157">MLSEKYQKFLQNNFLPNVHPSSLDLSAEGWKLLVKENLSPIIEKEFDMTQIDDFVWATEYKNGMRKMLSFFRINDAYATFKWGWN</sequence>
<dbReference type="AlphaFoldDB" id="A0A9X3KDG4"/>
<protein>
    <submittedName>
        <fullName evidence="1">Uncharacterized protein</fullName>
    </submittedName>
</protein>
<comment type="caution">
    <text evidence="1">The sequence shown here is derived from an EMBL/GenBank/DDBJ whole genome shotgun (WGS) entry which is preliminary data.</text>
</comment>
<proteinExistence type="predicted"/>
<gene>
    <name evidence="1" type="ORF">O8D18_15250</name>
</gene>
<accession>A0A9X3KDG4</accession>
<feature type="non-terminal residue" evidence="1">
    <location>
        <position position="85"/>
    </location>
</feature>
<organism evidence="1 2">
    <name type="scientific">Mediterraneibacter gnavus</name>
    <name type="common">Ruminococcus gnavus</name>
    <dbReference type="NCBI Taxonomy" id="33038"/>
    <lineage>
        <taxon>Bacteria</taxon>
        <taxon>Bacillati</taxon>
        <taxon>Bacillota</taxon>
        <taxon>Clostridia</taxon>
        <taxon>Lachnospirales</taxon>
        <taxon>Lachnospiraceae</taxon>
        <taxon>Mediterraneibacter</taxon>
    </lineage>
</organism>
<evidence type="ECO:0000313" key="2">
    <source>
        <dbReference type="Proteomes" id="UP001148455"/>
    </source>
</evidence>
<name>A0A9X3KDG4_MEDGN</name>
<reference evidence="1" key="1">
    <citation type="submission" date="2022-12" db="EMBL/GenBank/DDBJ databases">
        <title>Genome of R. gnavus strain RSHDN_123.</title>
        <authorList>
            <person name="Abdugheni R."/>
        </authorList>
    </citation>
    <scope>NUCLEOTIDE SEQUENCE</scope>
    <source>
        <strain evidence="1">RSHDN_123</strain>
    </source>
</reference>
<dbReference type="EMBL" id="JAPZED010000057">
    <property type="protein sequence ID" value="MCZ7695334.1"/>
    <property type="molecule type" value="Genomic_DNA"/>
</dbReference>
<evidence type="ECO:0000313" key="1">
    <source>
        <dbReference type="EMBL" id="MCZ7695334.1"/>
    </source>
</evidence>
<dbReference type="RefSeq" id="WP_269763638.1">
    <property type="nucleotide sequence ID" value="NZ_JAPZED010000057.1"/>
</dbReference>
<dbReference type="Proteomes" id="UP001148455">
    <property type="component" value="Unassembled WGS sequence"/>
</dbReference>